<keyword evidence="1" id="KW-0472">Membrane</keyword>
<feature type="transmembrane region" description="Helical" evidence="1">
    <location>
        <begin position="255"/>
        <end position="276"/>
    </location>
</feature>
<dbReference type="EMBL" id="DS985241">
    <property type="protein sequence ID" value="EDV29354.1"/>
    <property type="molecule type" value="Genomic_DNA"/>
</dbReference>
<dbReference type="PhylomeDB" id="B3RK12"/>
<dbReference type="AlphaFoldDB" id="B3RK12"/>
<dbReference type="OrthoDB" id="19473at2759"/>
<sequence length="518" mass="58404">MASLGIFTVSYESFLLPSAYYFLSSGWIYKNVPLFTKKNVVKNATELEIPRQLSRSKISKQSIGLTRSMDLCCSRNVSSHGVSQDFIFVAILQGIGVLGLPNSLHRSGIQPMIVTTAFSFILEVMVSYTFLIITQKAIAIKYFHKESQNILDDESESEEIVLDDKQREKIDKNKNVNTHLLSALFLPKYLRITFDLIMLLKYFLWSIIVALAASQAYSGLILVSAETIAPIFIIITAVCYIFLKKPLMIILPTLSFVRSGLIIVMIIIFFGAVVAAKFTTGVINILWCYAVLYVVPQTCSPMIRDGISLANMTESGIPCQLTLKWAAENGKISTVPLSIILKDFYPQYAWLALVIRLFIVLSTTLSYLTNGMSASSWMSGMLVNIRERMTNSKISCSCTGDEDASKDAHYVEYQEGNFPDRVLDQLIQWIYVALIILIVMLNPKGFFILINHIETASKYIVDSIFVLALYRTSAVTKYRNISVPISPSANWFYVVVFLTIIHAALFVYNFWFLSQYSF</sequence>
<dbReference type="PANTHER" id="PTHR16189:SF6">
    <property type="entry name" value="AMINO ACID TRANSPORTER TRANSMEMBRANE DOMAIN-CONTAINING PROTEIN"/>
    <property type="match status" value="1"/>
</dbReference>
<feature type="transmembrane region" description="Helical" evidence="1">
    <location>
        <begin position="426"/>
        <end position="447"/>
    </location>
</feature>
<name>B3RK12_TRIAD</name>
<gene>
    <name evidence="2" type="ORF">TRIADDRAFT_51586</name>
</gene>
<evidence type="ECO:0000256" key="1">
    <source>
        <dbReference type="SAM" id="Phobius"/>
    </source>
</evidence>
<keyword evidence="3" id="KW-1185">Reference proteome</keyword>
<protein>
    <recommendedName>
        <fullName evidence="4">Amino acid transporter transmembrane domain-containing protein</fullName>
    </recommendedName>
</protein>
<evidence type="ECO:0000313" key="2">
    <source>
        <dbReference type="EMBL" id="EDV29354.1"/>
    </source>
</evidence>
<evidence type="ECO:0000313" key="3">
    <source>
        <dbReference type="Proteomes" id="UP000009022"/>
    </source>
</evidence>
<evidence type="ECO:0008006" key="4">
    <source>
        <dbReference type="Google" id="ProtNLM"/>
    </source>
</evidence>
<dbReference type="InParanoid" id="B3RK12"/>
<keyword evidence="1" id="KW-1133">Transmembrane helix</keyword>
<dbReference type="eggNOG" id="ENOG502RZCA">
    <property type="taxonomic scope" value="Eukaryota"/>
</dbReference>
<accession>B3RK12</accession>
<dbReference type="KEGG" id="tad:TRIADDRAFT_51586"/>
<dbReference type="CTD" id="6748973"/>
<dbReference type="HOGENOM" id="CLU_035280_0_0_1"/>
<organism evidence="2 3">
    <name type="scientific">Trichoplax adhaerens</name>
    <name type="common">Trichoplax reptans</name>
    <dbReference type="NCBI Taxonomy" id="10228"/>
    <lineage>
        <taxon>Eukaryota</taxon>
        <taxon>Metazoa</taxon>
        <taxon>Placozoa</taxon>
        <taxon>Uniplacotomia</taxon>
        <taxon>Trichoplacea</taxon>
        <taxon>Trichoplacidae</taxon>
        <taxon>Trichoplax</taxon>
    </lineage>
</organism>
<feature type="transmembrane region" description="Helical" evidence="1">
    <location>
        <begin position="282"/>
        <end position="303"/>
    </location>
</feature>
<dbReference type="RefSeq" id="XP_002108556.1">
    <property type="nucleotide sequence ID" value="XM_002108520.1"/>
</dbReference>
<feature type="transmembrane region" description="Helical" evidence="1">
    <location>
        <begin position="219"/>
        <end position="243"/>
    </location>
</feature>
<proteinExistence type="predicted"/>
<dbReference type="PANTHER" id="PTHR16189">
    <property type="entry name" value="TRANSMEMBRANE PROTEIN 104-RELATED"/>
    <property type="match status" value="1"/>
</dbReference>
<keyword evidence="1" id="KW-0812">Transmembrane</keyword>
<feature type="transmembrane region" description="Helical" evidence="1">
    <location>
        <begin position="192"/>
        <end position="213"/>
    </location>
</feature>
<feature type="transmembrane region" description="Helical" evidence="1">
    <location>
        <begin position="110"/>
        <end position="133"/>
    </location>
</feature>
<feature type="transmembrane region" description="Helical" evidence="1">
    <location>
        <begin position="348"/>
        <end position="368"/>
    </location>
</feature>
<dbReference type="GeneID" id="6748973"/>
<feature type="transmembrane region" description="Helical" evidence="1">
    <location>
        <begin position="491"/>
        <end position="513"/>
    </location>
</feature>
<reference evidence="2 3" key="1">
    <citation type="journal article" date="2008" name="Nature">
        <title>The Trichoplax genome and the nature of placozoans.</title>
        <authorList>
            <person name="Srivastava M."/>
            <person name="Begovic E."/>
            <person name="Chapman J."/>
            <person name="Putnam N.H."/>
            <person name="Hellsten U."/>
            <person name="Kawashima T."/>
            <person name="Kuo A."/>
            <person name="Mitros T."/>
            <person name="Salamov A."/>
            <person name="Carpenter M.L."/>
            <person name="Signorovitch A.Y."/>
            <person name="Moreno M.A."/>
            <person name="Kamm K."/>
            <person name="Grimwood J."/>
            <person name="Schmutz J."/>
            <person name="Shapiro H."/>
            <person name="Grigoriev I.V."/>
            <person name="Buss L.W."/>
            <person name="Schierwater B."/>
            <person name="Dellaporta S.L."/>
            <person name="Rokhsar D.S."/>
        </authorList>
    </citation>
    <scope>NUCLEOTIDE SEQUENCE [LARGE SCALE GENOMIC DNA]</scope>
    <source>
        <strain evidence="2 3">Grell-BS-1999</strain>
    </source>
</reference>
<dbReference type="Proteomes" id="UP000009022">
    <property type="component" value="Unassembled WGS sequence"/>
</dbReference>